<feature type="transmembrane region" description="Helical" evidence="5">
    <location>
        <begin position="177"/>
        <end position="196"/>
    </location>
</feature>
<keyword evidence="8" id="KW-1185">Reference proteome</keyword>
<dbReference type="Pfam" id="PF01061">
    <property type="entry name" value="ABC2_membrane"/>
    <property type="match status" value="1"/>
</dbReference>
<feature type="transmembrane region" description="Helical" evidence="5">
    <location>
        <begin position="20"/>
        <end position="41"/>
    </location>
</feature>
<keyword evidence="5" id="KW-1003">Cell membrane</keyword>
<gene>
    <name evidence="7" type="ORF">ERL59_03490</name>
</gene>
<sequence>MNSNFIVDTYLMTKRSTIAIFRNPFIFIPNIIISLFFLVVYQAGLSGISNIPAFAGASYLAFILPVSIVSGAIGGSGGAGQSLVQDLENGYFSRLLLTPTSRVAIVLGPILAGMIQLFIQTVLILLVGIWMGLEIAAGFGGAIVVILLAAGFGLAFAGYSVAFALKTKDAQASQAGTFVFFPLVFLSTTFVPYELIEADWLKFVSKINPTTYIFDGMRSVLINGWEAEPLLNAALVIVLICSITITFASLSAKKAVSRD</sequence>
<dbReference type="PIRSF" id="PIRSF006648">
    <property type="entry name" value="DrrB"/>
    <property type="match status" value="1"/>
</dbReference>
<keyword evidence="4 5" id="KW-0472">Membrane</keyword>
<keyword evidence="5" id="KW-0813">Transport</keyword>
<dbReference type="PANTHER" id="PTHR43229:SF3">
    <property type="entry name" value="ABC-TYPE MULTIDRUG TRANSPORT SYSTEM, PERMEASE COMPONENT"/>
    <property type="match status" value="1"/>
</dbReference>
<feature type="transmembrane region" description="Helical" evidence="5">
    <location>
        <begin position="103"/>
        <end position="133"/>
    </location>
</feature>
<dbReference type="Proteomes" id="UP000448943">
    <property type="component" value="Unassembled WGS sequence"/>
</dbReference>
<evidence type="ECO:0000256" key="5">
    <source>
        <dbReference type="RuleBase" id="RU361157"/>
    </source>
</evidence>
<evidence type="ECO:0000259" key="6">
    <source>
        <dbReference type="PROSITE" id="PS51012"/>
    </source>
</evidence>
<feature type="transmembrane region" description="Helical" evidence="5">
    <location>
        <begin position="53"/>
        <end position="73"/>
    </location>
</feature>
<reference evidence="7 8" key="1">
    <citation type="submission" date="2019-01" db="EMBL/GenBank/DDBJ databases">
        <title>Chengkuizengella sp. nov., isolated from deep-sea sediment of East Pacific Ocean.</title>
        <authorList>
            <person name="Yang J."/>
            <person name="Lai Q."/>
            <person name="Shao Z."/>
        </authorList>
    </citation>
    <scope>NUCLEOTIDE SEQUENCE [LARGE SCALE GENOMIC DNA]</scope>
    <source>
        <strain evidence="7 8">YPA3-1-1</strain>
    </source>
</reference>
<evidence type="ECO:0000313" key="7">
    <source>
        <dbReference type="EMBL" id="NBI28023.1"/>
    </source>
</evidence>
<keyword evidence="2 5" id="KW-0812">Transmembrane</keyword>
<dbReference type="PANTHER" id="PTHR43229">
    <property type="entry name" value="NODULATION PROTEIN J"/>
    <property type="match status" value="1"/>
</dbReference>
<evidence type="ECO:0000256" key="2">
    <source>
        <dbReference type="ARBA" id="ARBA00022692"/>
    </source>
</evidence>
<dbReference type="AlphaFoldDB" id="A0A6N9Q022"/>
<dbReference type="InterPro" id="IPR000412">
    <property type="entry name" value="ABC_2_transport"/>
</dbReference>
<dbReference type="EMBL" id="SIJB01000007">
    <property type="protein sequence ID" value="NBI28023.1"/>
    <property type="molecule type" value="Genomic_DNA"/>
</dbReference>
<evidence type="ECO:0000256" key="3">
    <source>
        <dbReference type="ARBA" id="ARBA00022989"/>
    </source>
</evidence>
<comment type="subcellular location">
    <subcellularLocation>
        <location evidence="5">Cell membrane</location>
        <topology evidence="5">Multi-pass membrane protein</topology>
    </subcellularLocation>
    <subcellularLocation>
        <location evidence="1">Membrane</location>
        <topology evidence="1">Multi-pass membrane protein</topology>
    </subcellularLocation>
</comment>
<keyword evidence="3 5" id="KW-1133">Transmembrane helix</keyword>
<evidence type="ECO:0000256" key="1">
    <source>
        <dbReference type="ARBA" id="ARBA00004141"/>
    </source>
</evidence>
<dbReference type="InterPro" id="IPR051784">
    <property type="entry name" value="Nod_factor_ABC_transporter"/>
</dbReference>
<protein>
    <recommendedName>
        <fullName evidence="5">Transport permease protein</fullName>
    </recommendedName>
</protein>
<dbReference type="InterPro" id="IPR013525">
    <property type="entry name" value="ABC2_TM"/>
</dbReference>
<proteinExistence type="inferred from homology"/>
<dbReference type="OrthoDB" id="266913at2"/>
<evidence type="ECO:0000256" key="4">
    <source>
        <dbReference type="ARBA" id="ARBA00023136"/>
    </source>
</evidence>
<dbReference type="GO" id="GO:0140359">
    <property type="term" value="F:ABC-type transporter activity"/>
    <property type="evidence" value="ECO:0007669"/>
    <property type="project" value="InterPro"/>
</dbReference>
<feature type="domain" description="ABC transmembrane type-2" evidence="6">
    <location>
        <begin position="25"/>
        <end position="255"/>
    </location>
</feature>
<dbReference type="GO" id="GO:0043190">
    <property type="term" value="C:ATP-binding cassette (ABC) transporter complex"/>
    <property type="evidence" value="ECO:0007669"/>
    <property type="project" value="InterPro"/>
</dbReference>
<comment type="caution">
    <text evidence="7">The sequence shown here is derived from an EMBL/GenBank/DDBJ whole genome shotgun (WGS) entry which is preliminary data.</text>
</comment>
<accession>A0A6N9Q022</accession>
<dbReference type="RefSeq" id="WP_160644533.1">
    <property type="nucleotide sequence ID" value="NZ_SIJB01000007.1"/>
</dbReference>
<comment type="similarity">
    <text evidence="5">Belongs to the ABC-2 integral membrane protein family.</text>
</comment>
<name>A0A6N9Q022_9BACL</name>
<dbReference type="InterPro" id="IPR047817">
    <property type="entry name" value="ABC2_TM_bact-type"/>
</dbReference>
<dbReference type="PROSITE" id="PS51012">
    <property type="entry name" value="ABC_TM2"/>
    <property type="match status" value="1"/>
</dbReference>
<feature type="transmembrane region" description="Helical" evidence="5">
    <location>
        <begin position="139"/>
        <end position="165"/>
    </location>
</feature>
<feature type="transmembrane region" description="Helical" evidence="5">
    <location>
        <begin position="230"/>
        <end position="250"/>
    </location>
</feature>
<organism evidence="7 8">
    <name type="scientific">Chengkuizengella marina</name>
    <dbReference type="NCBI Taxonomy" id="2507566"/>
    <lineage>
        <taxon>Bacteria</taxon>
        <taxon>Bacillati</taxon>
        <taxon>Bacillota</taxon>
        <taxon>Bacilli</taxon>
        <taxon>Bacillales</taxon>
        <taxon>Paenibacillaceae</taxon>
        <taxon>Chengkuizengella</taxon>
    </lineage>
</organism>
<evidence type="ECO:0000313" key="8">
    <source>
        <dbReference type="Proteomes" id="UP000448943"/>
    </source>
</evidence>